<name>B3E7A1_TRIL1</name>
<reference evidence="2 3" key="1">
    <citation type="submission" date="2008-05" db="EMBL/GenBank/DDBJ databases">
        <title>Complete sequence of chromosome of Geobacter lovleyi SZ.</title>
        <authorList>
            <consortium name="US DOE Joint Genome Institute"/>
            <person name="Lucas S."/>
            <person name="Copeland A."/>
            <person name="Lapidus A."/>
            <person name="Glavina del Rio T."/>
            <person name="Dalin E."/>
            <person name="Tice H."/>
            <person name="Bruce D."/>
            <person name="Goodwin L."/>
            <person name="Pitluck S."/>
            <person name="Chertkov O."/>
            <person name="Meincke L."/>
            <person name="Brettin T."/>
            <person name="Detter J.C."/>
            <person name="Han C."/>
            <person name="Tapia R."/>
            <person name="Kuske C.R."/>
            <person name="Schmutz J."/>
            <person name="Larimer F."/>
            <person name="Land M."/>
            <person name="Hauser L."/>
            <person name="Kyrpides N."/>
            <person name="Mikhailova N."/>
            <person name="Sung Y."/>
            <person name="Fletcher K.E."/>
            <person name="Ritalahti K.M."/>
            <person name="Loeffler F.E."/>
            <person name="Richardson P."/>
        </authorList>
    </citation>
    <scope>NUCLEOTIDE SEQUENCE [LARGE SCALE GENOMIC DNA]</scope>
    <source>
        <strain evidence="3">ATCC BAA-1151 / DSM 17278 / SZ</strain>
    </source>
</reference>
<evidence type="ECO:0000256" key="1">
    <source>
        <dbReference type="SAM" id="MobiDB-lite"/>
    </source>
</evidence>
<organism evidence="2 3">
    <name type="scientific">Trichlorobacter lovleyi (strain ATCC BAA-1151 / DSM 17278 / SZ)</name>
    <name type="common">Geobacter lovleyi</name>
    <dbReference type="NCBI Taxonomy" id="398767"/>
    <lineage>
        <taxon>Bacteria</taxon>
        <taxon>Pseudomonadati</taxon>
        <taxon>Thermodesulfobacteriota</taxon>
        <taxon>Desulfuromonadia</taxon>
        <taxon>Geobacterales</taxon>
        <taxon>Geobacteraceae</taxon>
        <taxon>Trichlorobacter</taxon>
    </lineage>
</organism>
<dbReference type="RefSeq" id="WP_012469329.1">
    <property type="nucleotide sequence ID" value="NC_010814.1"/>
</dbReference>
<feature type="region of interest" description="Disordered" evidence="1">
    <location>
        <begin position="216"/>
        <end position="249"/>
    </location>
</feature>
<dbReference type="OrthoDB" id="5392475at2"/>
<evidence type="ECO:0000313" key="3">
    <source>
        <dbReference type="Proteomes" id="UP000002420"/>
    </source>
</evidence>
<dbReference type="STRING" id="398767.Glov_1259"/>
<keyword evidence="3" id="KW-1185">Reference proteome</keyword>
<dbReference type="KEGG" id="glo:Glov_1259"/>
<protein>
    <recommendedName>
        <fullName evidence="4">DUF4388 domain-containing protein</fullName>
    </recommendedName>
</protein>
<accession>B3E7A1</accession>
<dbReference type="AlphaFoldDB" id="B3E7A1"/>
<dbReference type="Proteomes" id="UP000002420">
    <property type="component" value="Chromosome"/>
</dbReference>
<proteinExistence type="predicted"/>
<dbReference type="EMBL" id="CP001089">
    <property type="protein sequence ID" value="ACD94981.1"/>
    <property type="molecule type" value="Genomic_DNA"/>
</dbReference>
<feature type="compositionally biased region" description="Pro residues" evidence="1">
    <location>
        <begin position="226"/>
        <end position="237"/>
    </location>
</feature>
<evidence type="ECO:0008006" key="4">
    <source>
        <dbReference type="Google" id="ProtNLM"/>
    </source>
</evidence>
<evidence type="ECO:0000313" key="2">
    <source>
        <dbReference type="EMBL" id="ACD94981.1"/>
    </source>
</evidence>
<dbReference type="HOGENOM" id="CLU_076322_0_0_7"/>
<sequence length="333" mass="36038">MLILPRSNPLYENIPVQKINLPEAMKKMGTGGFTGYLGYGSNSSEAYLVFIKGALISTLVLEGNTRKSGFEAVTSLFSHALAEGGVINVYRMTVDLAVCTHALLHGDVVFKPEPVSNLDLKAVLARMKSQALNGTMLFSTPDRSAMIFYKEGTPIGFYHDAAQEIENSPAESQRIAALPGAMLEVRSTLPAEELLHHNFLETLNIERLWQASYSRHTASQTRPAPAATPPVAPPISPEPDETTEEPHSANEAQLAEIVDDLQEIAKAYLGRQGADLVDELLDLVGGKTALLDSQKLIAFLAALSAQAPDIDPEAKTEEMIDLMRSEVAGRLSV</sequence>
<gene>
    <name evidence="2" type="ordered locus">Glov_1259</name>
</gene>